<dbReference type="GO" id="GO:0019346">
    <property type="term" value="P:transsulfuration"/>
    <property type="evidence" value="ECO:0007669"/>
    <property type="project" value="InterPro"/>
</dbReference>
<dbReference type="GO" id="GO:0030170">
    <property type="term" value="F:pyridoxal phosphate binding"/>
    <property type="evidence" value="ECO:0007669"/>
    <property type="project" value="InterPro"/>
</dbReference>
<feature type="non-terminal residue" evidence="4">
    <location>
        <position position="73"/>
    </location>
</feature>
<evidence type="ECO:0000313" key="5">
    <source>
        <dbReference type="Proteomes" id="UP000664859"/>
    </source>
</evidence>
<comment type="similarity">
    <text evidence="3">Belongs to the trans-sulfuration enzymes family.</text>
</comment>
<evidence type="ECO:0000256" key="1">
    <source>
        <dbReference type="ARBA" id="ARBA00001933"/>
    </source>
</evidence>
<evidence type="ECO:0000256" key="3">
    <source>
        <dbReference type="RuleBase" id="RU362118"/>
    </source>
</evidence>
<gene>
    <name evidence="4" type="ORF">JKP88DRAFT_154094</name>
</gene>
<dbReference type="Gene3D" id="3.90.1150.10">
    <property type="entry name" value="Aspartate Aminotransferase, domain 1"/>
    <property type="match status" value="1"/>
</dbReference>
<evidence type="ECO:0000256" key="2">
    <source>
        <dbReference type="ARBA" id="ARBA00022898"/>
    </source>
</evidence>
<dbReference type="InterPro" id="IPR015424">
    <property type="entry name" value="PyrdxlP-dep_Trfase"/>
</dbReference>
<reference evidence="4" key="1">
    <citation type="submission" date="2021-02" db="EMBL/GenBank/DDBJ databases">
        <title>First Annotated Genome of the Yellow-green Alga Tribonema minus.</title>
        <authorList>
            <person name="Mahan K.M."/>
        </authorList>
    </citation>
    <scope>NUCLEOTIDE SEQUENCE</scope>
    <source>
        <strain evidence="4">UTEX B ZZ1240</strain>
    </source>
</reference>
<dbReference type="InterPro" id="IPR015422">
    <property type="entry name" value="PyrdxlP-dep_Trfase_small"/>
</dbReference>
<sequence>VETVQYPGLASFPQKELADRQHKGGVHGTKLWFEVAGGSVLMDSVQRPCSLCENLGATESIITCPAVMTHANM</sequence>
<dbReference type="Proteomes" id="UP000664859">
    <property type="component" value="Unassembled WGS sequence"/>
</dbReference>
<name>A0A835YPQ0_9STRA</name>
<proteinExistence type="inferred from homology"/>
<keyword evidence="2 3" id="KW-0663">Pyridoxal phosphate</keyword>
<feature type="non-terminal residue" evidence="4">
    <location>
        <position position="1"/>
    </location>
</feature>
<keyword evidence="5" id="KW-1185">Reference proteome</keyword>
<organism evidence="4 5">
    <name type="scientific">Tribonema minus</name>
    <dbReference type="NCBI Taxonomy" id="303371"/>
    <lineage>
        <taxon>Eukaryota</taxon>
        <taxon>Sar</taxon>
        <taxon>Stramenopiles</taxon>
        <taxon>Ochrophyta</taxon>
        <taxon>PX clade</taxon>
        <taxon>Xanthophyceae</taxon>
        <taxon>Tribonematales</taxon>
        <taxon>Tribonemataceae</taxon>
        <taxon>Tribonema</taxon>
    </lineage>
</organism>
<dbReference type="OrthoDB" id="3512640at2759"/>
<protein>
    <submittedName>
        <fullName evidence="4">Uncharacterized protein</fullName>
    </submittedName>
</protein>
<dbReference type="Pfam" id="PF01053">
    <property type="entry name" value="Cys_Met_Meta_PP"/>
    <property type="match status" value="1"/>
</dbReference>
<dbReference type="AlphaFoldDB" id="A0A835YPQ0"/>
<accession>A0A835YPQ0</accession>
<dbReference type="EMBL" id="JAFCMP010000490">
    <property type="protein sequence ID" value="KAG5179145.1"/>
    <property type="molecule type" value="Genomic_DNA"/>
</dbReference>
<comment type="caution">
    <text evidence="4">The sequence shown here is derived from an EMBL/GenBank/DDBJ whole genome shotgun (WGS) entry which is preliminary data.</text>
</comment>
<dbReference type="SUPFAM" id="SSF53383">
    <property type="entry name" value="PLP-dependent transferases"/>
    <property type="match status" value="1"/>
</dbReference>
<comment type="cofactor">
    <cofactor evidence="1 3">
        <name>pyridoxal 5'-phosphate</name>
        <dbReference type="ChEBI" id="CHEBI:597326"/>
    </cofactor>
</comment>
<evidence type="ECO:0000313" key="4">
    <source>
        <dbReference type="EMBL" id="KAG5179145.1"/>
    </source>
</evidence>
<dbReference type="InterPro" id="IPR000277">
    <property type="entry name" value="Cys/Met-Metab_PyrdxlP-dep_enz"/>
</dbReference>